<organism evidence="5 6">
    <name type="scientific">Zhihengliuella alba</name>
    <dbReference type="NCBI Taxonomy" id="547018"/>
    <lineage>
        <taxon>Bacteria</taxon>
        <taxon>Bacillati</taxon>
        <taxon>Actinomycetota</taxon>
        <taxon>Actinomycetes</taxon>
        <taxon>Micrococcales</taxon>
        <taxon>Micrococcaceae</taxon>
        <taxon>Zhihengliuella</taxon>
    </lineage>
</organism>
<evidence type="ECO:0000259" key="4">
    <source>
        <dbReference type="Pfam" id="PF13579"/>
    </source>
</evidence>
<dbReference type="PANTHER" id="PTHR45947:SF3">
    <property type="entry name" value="SULFOQUINOVOSYL TRANSFERASE SQD2"/>
    <property type="match status" value="1"/>
</dbReference>
<keyword evidence="2" id="KW-0328">Glycosyltransferase</keyword>
<evidence type="ECO:0000256" key="3">
    <source>
        <dbReference type="ARBA" id="ARBA00022679"/>
    </source>
</evidence>
<evidence type="ECO:0000313" key="5">
    <source>
        <dbReference type="EMBL" id="GAA3693454.1"/>
    </source>
</evidence>
<dbReference type="EMBL" id="BAABCJ010000001">
    <property type="protein sequence ID" value="GAA3693454.1"/>
    <property type="molecule type" value="Genomic_DNA"/>
</dbReference>
<dbReference type="Gene3D" id="3.40.50.2000">
    <property type="entry name" value="Glycogen Phosphorylase B"/>
    <property type="match status" value="2"/>
</dbReference>
<name>A0ABP7CPZ4_9MICC</name>
<dbReference type="RefSeq" id="WP_344878834.1">
    <property type="nucleotide sequence ID" value="NZ_BAABCJ010000001.1"/>
</dbReference>
<dbReference type="Proteomes" id="UP001501536">
    <property type="component" value="Unassembled WGS sequence"/>
</dbReference>
<evidence type="ECO:0000313" key="6">
    <source>
        <dbReference type="Proteomes" id="UP001501536"/>
    </source>
</evidence>
<keyword evidence="6" id="KW-1185">Reference proteome</keyword>
<dbReference type="SUPFAM" id="SSF53756">
    <property type="entry name" value="UDP-Glycosyltransferase/glycogen phosphorylase"/>
    <property type="match status" value="1"/>
</dbReference>
<gene>
    <name evidence="5" type="ORF">GCM10022377_02590</name>
</gene>
<dbReference type="CDD" id="cd03794">
    <property type="entry name" value="GT4_WbuB-like"/>
    <property type="match status" value="1"/>
</dbReference>
<keyword evidence="3" id="KW-0808">Transferase</keyword>
<dbReference type="PANTHER" id="PTHR45947">
    <property type="entry name" value="SULFOQUINOVOSYL TRANSFERASE SQD2"/>
    <property type="match status" value="1"/>
</dbReference>
<dbReference type="InterPro" id="IPR028098">
    <property type="entry name" value="Glyco_trans_4-like_N"/>
</dbReference>
<reference evidence="6" key="1">
    <citation type="journal article" date="2019" name="Int. J. Syst. Evol. Microbiol.">
        <title>The Global Catalogue of Microorganisms (GCM) 10K type strain sequencing project: providing services to taxonomists for standard genome sequencing and annotation.</title>
        <authorList>
            <consortium name="The Broad Institute Genomics Platform"/>
            <consortium name="The Broad Institute Genome Sequencing Center for Infectious Disease"/>
            <person name="Wu L."/>
            <person name="Ma J."/>
        </authorList>
    </citation>
    <scope>NUCLEOTIDE SEQUENCE [LARGE SCALE GENOMIC DNA]</scope>
    <source>
        <strain evidence="6">JCM 16961</strain>
    </source>
</reference>
<accession>A0ABP7CPZ4</accession>
<dbReference type="Pfam" id="PF13579">
    <property type="entry name" value="Glyco_trans_4_4"/>
    <property type="match status" value="1"/>
</dbReference>
<comment type="caution">
    <text evidence="5">The sequence shown here is derived from an EMBL/GenBank/DDBJ whole genome shotgun (WGS) entry which is preliminary data.</text>
</comment>
<sequence length="401" mass="44132">MRVLLLTHSYGPEVTAPQRRWAAFIGEFRRRGWACDVVTPVAHPDLAPASVSRARRGTVIGDERGSHGERIRRVPLIRHTEARLSKLASNLISAVLMVPRALTAPRPDVVVVTVPALPNIAAGYAVARLRRTRLVVDMRDAWPDLARDAQIVKSARPGLMERVLTFVQRRADLVVTVTEGFADVLRQRGARRVETVYNGFPAEQLPAPVPSREPFDAPLRVLYLGNHGESQGLEKLIDAARLAGDAVRLRFVGNGARKTELEEYARRVGADVDFQPPSHGDETLAHYAWADTCVVSLRDDWPSFEWTIPSKTYELLAIGKHITAVVRGEAARLLAATGAADVVDPDPATIAAVWKDLAERPARLSVPPAGRAWVAENCDLRRLGRRYAELIETVTRGTPAP</sequence>
<feature type="domain" description="Glycosyltransferase subfamily 4-like N-terminal" evidence="4">
    <location>
        <begin position="17"/>
        <end position="199"/>
    </location>
</feature>
<evidence type="ECO:0000256" key="1">
    <source>
        <dbReference type="ARBA" id="ARBA00021292"/>
    </source>
</evidence>
<evidence type="ECO:0000256" key="2">
    <source>
        <dbReference type="ARBA" id="ARBA00022676"/>
    </source>
</evidence>
<proteinExistence type="predicted"/>
<protein>
    <recommendedName>
        <fullName evidence="1">D-inositol 3-phosphate glycosyltransferase</fullName>
    </recommendedName>
</protein>
<dbReference type="InterPro" id="IPR050194">
    <property type="entry name" value="Glycosyltransferase_grp1"/>
</dbReference>